<sequence>MKDINFIFEATVTLLLAATEAKDVLHVLHLDDKKRKLPKKSKK</sequence>
<accession>A0A9P0E6R3</accession>
<protein>
    <submittedName>
        <fullName evidence="1">Uncharacterized protein</fullName>
    </submittedName>
</protein>
<reference evidence="1" key="1">
    <citation type="submission" date="2022-01" db="EMBL/GenBank/DDBJ databases">
        <authorList>
            <person name="King R."/>
        </authorList>
    </citation>
    <scope>NUCLEOTIDE SEQUENCE</scope>
</reference>
<proteinExistence type="predicted"/>
<keyword evidence="2" id="KW-1185">Reference proteome</keyword>
<evidence type="ECO:0000313" key="1">
    <source>
        <dbReference type="EMBL" id="CAH1389449.1"/>
    </source>
</evidence>
<name>A0A9P0E6R3_NEZVI</name>
<dbReference type="AlphaFoldDB" id="A0A9P0E6R3"/>
<organism evidence="1 2">
    <name type="scientific">Nezara viridula</name>
    <name type="common">Southern green stink bug</name>
    <name type="synonym">Cimex viridulus</name>
    <dbReference type="NCBI Taxonomy" id="85310"/>
    <lineage>
        <taxon>Eukaryota</taxon>
        <taxon>Metazoa</taxon>
        <taxon>Ecdysozoa</taxon>
        <taxon>Arthropoda</taxon>
        <taxon>Hexapoda</taxon>
        <taxon>Insecta</taxon>
        <taxon>Pterygota</taxon>
        <taxon>Neoptera</taxon>
        <taxon>Paraneoptera</taxon>
        <taxon>Hemiptera</taxon>
        <taxon>Heteroptera</taxon>
        <taxon>Panheteroptera</taxon>
        <taxon>Pentatomomorpha</taxon>
        <taxon>Pentatomoidea</taxon>
        <taxon>Pentatomidae</taxon>
        <taxon>Pentatominae</taxon>
        <taxon>Nezara</taxon>
    </lineage>
</organism>
<dbReference type="Proteomes" id="UP001152798">
    <property type="component" value="Chromosome 1"/>
</dbReference>
<gene>
    <name evidence="1" type="ORF">NEZAVI_LOCUS854</name>
</gene>
<evidence type="ECO:0000313" key="2">
    <source>
        <dbReference type="Proteomes" id="UP001152798"/>
    </source>
</evidence>
<dbReference type="EMBL" id="OV725077">
    <property type="protein sequence ID" value="CAH1389449.1"/>
    <property type="molecule type" value="Genomic_DNA"/>
</dbReference>